<reference evidence="2 3" key="1">
    <citation type="submission" date="2020-08" db="EMBL/GenBank/DDBJ databases">
        <title>Genome public.</title>
        <authorList>
            <person name="Liu C."/>
            <person name="Sun Q."/>
        </authorList>
    </citation>
    <scope>NUCLEOTIDE SEQUENCE [LARGE SCALE GENOMIC DNA]</scope>
    <source>
        <strain evidence="2 3">M2</strain>
    </source>
</reference>
<dbReference type="Pfam" id="PF07876">
    <property type="entry name" value="Dabb"/>
    <property type="match status" value="1"/>
</dbReference>
<evidence type="ECO:0000313" key="2">
    <source>
        <dbReference type="EMBL" id="MBC5694880.1"/>
    </source>
</evidence>
<proteinExistence type="predicted"/>
<evidence type="ECO:0000259" key="1">
    <source>
        <dbReference type="PROSITE" id="PS51502"/>
    </source>
</evidence>
<evidence type="ECO:0000313" key="3">
    <source>
        <dbReference type="Proteomes" id="UP000641741"/>
    </source>
</evidence>
<dbReference type="SUPFAM" id="SSF54909">
    <property type="entry name" value="Dimeric alpha+beta barrel"/>
    <property type="match status" value="1"/>
</dbReference>
<dbReference type="Gene3D" id="3.30.70.100">
    <property type="match status" value="1"/>
</dbReference>
<keyword evidence="3" id="KW-1185">Reference proteome</keyword>
<dbReference type="InterPro" id="IPR013097">
    <property type="entry name" value="Dabb"/>
</dbReference>
<dbReference type="Proteomes" id="UP000641741">
    <property type="component" value="Unassembled WGS sequence"/>
</dbReference>
<organism evidence="2 3">
    <name type="scientific">Agathobaculum hominis</name>
    <dbReference type="NCBI Taxonomy" id="2763014"/>
    <lineage>
        <taxon>Bacteria</taxon>
        <taxon>Bacillati</taxon>
        <taxon>Bacillota</taxon>
        <taxon>Clostridia</taxon>
        <taxon>Eubacteriales</taxon>
        <taxon>Butyricicoccaceae</taxon>
        <taxon>Agathobaculum</taxon>
    </lineage>
</organism>
<gene>
    <name evidence="2" type="ORF">H8S02_02800</name>
</gene>
<accession>A0ABR7GKN8</accession>
<dbReference type="SMART" id="SM00886">
    <property type="entry name" value="Dabb"/>
    <property type="match status" value="1"/>
</dbReference>
<name>A0ABR7GKN8_9FIRM</name>
<protein>
    <submittedName>
        <fullName evidence="2">Dabb family protein</fullName>
    </submittedName>
</protein>
<feature type="domain" description="Stress-response A/B barrel" evidence="1">
    <location>
        <begin position="2"/>
        <end position="96"/>
    </location>
</feature>
<comment type="caution">
    <text evidence="2">The sequence shown here is derived from an EMBL/GenBank/DDBJ whole genome shotgun (WGS) entry which is preliminary data.</text>
</comment>
<dbReference type="EMBL" id="JACOPK010000002">
    <property type="protein sequence ID" value="MBC5694880.1"/>
    <property type="molecule type" value="Genomic_DNA"/>
</dbReference>
<dbReference type="PROSITE" id="PS51502">
    <property type="entry name" value="S_R_A_B_BARREL"/>
    <property type="match status" value="1"/>
</dbReference>
<dbReference type="InterPro" id="IPR011008">
    <property type="entry name" value="Dimeric_a/b-barrel"/>
</dbReference>
<sequence length="98" mass="11033">MIRHILFWKLQEEYREGEKRREAEARLAASVETLAPIPGLHNAKIGPNLAGGEYDLVFYADLDDRNALAAFRDHPLHVAHRERCASLVTGRLAGDLEV</sequence>